<dbReference type="GO" id="GO:0005737">
    <property type="term" value="C:cytoplasm"/>
    <property type="evidence" value="ECO:0007669"/>
    <property type="project" value="TreeGrafter"/>
</dbReference>
<comment type="function">
    <text evidence="2">Catalyzes the reversible cyclization of carbamoyl aspartate to dihydroorotate.</text>
</comment>
<dbReference type="InterPro" id="IPR011059">
    <property type="entry name" value="Metal-dep_hydrolase_composite"/>
</dbReference>
<comment type="similarity">
    <text evidence="3">Belongs to the metallo-dependent hydrolases superfamily. DHOase family. Class I DHOase subfamily.</text>
</comment>
<dbReference type="Gene3D" id="3.20.20.140">
    <property type="entry name" value="Metal-dependent hydrolases"/>
    <property type="match status" value="1"/>
</dbReference>
<comment type="cofactor">
    <cofactor evidence="1">
        <name>Zn(2+)</name>
        <dbReference type="ChEBI" id="CHEBI:29105"/>
    </cofactor>
</comment>
<dbReference type="AlphaFoldDB" id="A0A2M6W3T6"/>
<feature type="domain" description="Amidohydrolase-related" evidence="6">
    <location>
        <begin position="33"/>
        <end position="352"/>
    </location>
</feature>
<dbReference type="NCBIfam" id="TIGR00857">
    <property type="entry name" value="pyrC_multi"/>
    <property type="match status" value="1"/>
</dbReference>
<dbReference type="EMBL" id="PFBX01000026">
    <property type="protein sequence ID" value="PIT87461.1"/>
    <property type="molecule type" value="Genomic_DNA"/>
</dbReference>
<dbReference type="InterPro" id="IPR006680">
    <property type="entry name" value="Amidohydro-rel"/>
</dbReference>
<dbReference type="InterPro" id="IPR002195">
    <property type="entry name" value="Dihydroorotase_CS"/>
</dbReference>
<dbReference type="GO" id="GO:0046872">
    <property type="term" value="F:metal ion binding"/>
    <property type="evidence" value="ECO:0007669"/>
    <property type="project" value="UniProtKB-KW"/>
</dbReference>
<evidence type="ECO:0000256" key="1">
    <source>
        <dbReference type="ARBA" id="ARBA00001947"/>
    </source>
</evidence>
<dbReference type="CDD" id="cd01318">
    <property type="entry name" value="DHOase_IIb"/>
    <property type="match status" value="1"/>
</dbReference>
<dbReference type="InterPro" id="IPR050138">
    <property type="entry name" value="DHOase/Allantoinase_Hydrolase"/>
</dbReference>
<dbReference type="Pfam" id="PF01979">
    <property type="entry name" value="Amidohydro_1"/>
    <property type="match status" value="1"/>
</dbReference>
<keyword evidence="5" id="KW-0378">Hydrolase</keyword>
<dbReference type="SUPFAM" id="SSF51338">
    <property type="entry name" value="Composite domain of metallo-dependent hydrolases"/>
    <property type="match status" value="1"/>
</dbReference>
<reference evidence="8" key="1">
    <citation type="submission" date="2017-09" db="EMBL/GenBank/DDBJ databases">
        <title>Depth-based differentiation of microbial function through sediment-hosted aquifers and enrichment of novel symbionts in the deep terrestrial subsurface.</title>
        <authorList>
            <person name="Probst A.J."/>
            <person name="Ladd B."/>
            <person name="Jarett J.K."/>
            <person name="Geller-Mcgrath D.E."/>
            <person name="Sieber C.M.K."/>
            <person name="Emerson J.B."/>
            <person name="Anantharaman K."/>
            <person name="Thomas B.C."/>
            <person name="Malmstrom R."/>
            <person name="Stieglmeier M."/>
            <person name="Klingl A."/>
            <person name="Woyke T."/>
            <person name="Ryan C.M."/>
            <person name="Banfield J.F."/>
        </authorList>
    </citation>
    <scope>NUCLEOTIDE SEQUENCE [LARGE SCALE GENOMIC DNA]</scope>
</reference>
<dbReference type="PANTHER" id="PTHR43668">
    <property type="entry name" value="ALLANTOINASE"/>
    <property type="match status" value="1"/>
</dbReference>
<protein>
    <submittedName>
        <fullName evidence="7">Dihydroorotase</fullName>
    </submittedName>
</protein>
<evidence type="ECO:0000259" key="6">
    <source>
        <dbReference type="Pfam" id="PF01979"/>
    </source>
</evidence>
<evidence type="ECO:0000313" key="8">
    <source>
        <dbReference type="Proteomes" id="UP000231183"/>
    </source>
</evidence>
<dbReference type="GO" id="GO:0004038">
    <property type="term" value="F:allantoinase activity"/>
    <property type="evidence" value="ECO:0007669"/>
    <property type="project" value="TreeGrafter"/>
</dbReference>
<evidence type="ECO:0000256" key="5">
    <source>
        <dbReference type="ARBA" id="ARBA00022801"/>
    </source>
</evidence>
<proteinExistence type="inferred from homology"/>
<dbReference type="PANTHER" id="PTHR43668:SF4">
    <property type="entry name" value="ALLANTOINASE"/>
    <property type="match status" value="1"/>
</dbReference>
<dbReference type="SUPFAM" id="SSF51556">
    <property type="entry name" value="Metallo-dependent hydrolases"/>
    <property type="match status" value="1"/>
</dbReference>
<evidence type="ECO:0000256" key="3">
    <source>
        <dbReference type="ARBA" id="ARBA00010286"/>
    </source>
</evidence>
<sequence>MSLFKQINTAEQKIIDLQIEDGLDDVIDAAHLTVLPALIDPHVHFRAPGHEYKENWTTASAAALAGGVTEVFDMPNNNPAIVSQQTLAGKKNLIEKQLALAGIPLRYHLYFGATPDNFNKFSHIKDQTIGIKMFMGSSTGDLLVDKPADQEKIFQKSSDLDLIVAVHAEDEAIIQNQKQKIQNPNVSDHSKIRDRQTAITAVKQAILLAEKYQTRLYICHVSTKEEIDLIRQAKQKGIKVYCEITPHHLFLNQNAYDKLGAKAQMNPPLRTSDDQQALWQAINDGTIDTIGTDHAPHTLIEKSQPYPQSPSGVPGIETSLPLLLSAHHQGKISLQKIIDLTRRNIQKIFNLPNNNDWVIVAMNQTKPVNNTKLKTKCGWSPFNGWELIGWPIYTILNNKIYII</sequence>
<dbReference type="Proteomes" id="UP000231183">
    <property type="component" value="Unassembled WGS sequence"/>
</dbReference>
<evidence type="ECO:0000256" key="2">
    <source>
        <dbReference type="ARBA" id="ARBA00002368"/>
    </source>
</evidence>
<gene>
    <name evidence="7" type="ORF">COU31_02725</name>
</gene>
<accession>A0A2M6W3T6</accession>
<dbReference type="PROSITE" id="PS00483">
    <property type="entry name" value="DIHYDROOROTASE_2"/>
    <property type="match status" value="1"/>
</dbReference>
<dbReference type="GO" id="GO:0006145">
    <property type="term" value="P:purine nucleobase catabolic process"/>
    <property type="evidence" value="ECO:0007669"/>
    <property type="project" value="TreeGrafter"/>
</dbReference>
<dbReference type="PROSITE" id="PS00482">
    <property type="entry name" value="DIHYDROOROTASE_1"/>
    <property type="match status" value="1"/>
</dbReference>
<name>A0A2M6W3T6_9BACT</name>
<comment type="caution">
    <text evidence="7">The sequence shown here is derived from an EMBL/GenBank/DDBJ whole genome shotgun (WGS) entry which is preliminary data.</text>
</comment>
<evidence type="ECO:0000256" key="4">
    <source>
        <dbReference type="ARBA" id="ARBA00022723"/>
    </source>
</evidence>
<keyword evidence="4" id="KW-0479">Metal-binding</keyword>
<dbReference type="InterPro" id="IPR032466">
    <property type="entry name" value="Metal_Hydrolase"/>
</dbReference>
<organism evidence="7 8">
    <name type="scientific">Candidatus Magasanikbacteria bacterium CG10_big_fil_rev_8_21_14_0_10_40_10</name>
    <dbReference type="NCBI Taxonomy" id="1974648"/>
    <lineage>
        <taxon>Bacteria</taxon>
        <taxon>Candidatus Magasanikiibacteriota</taxon>
    </lineage>
</organism>
<evidence type="ECO:0000313" key="7">
    <source>
        <dbReference type="EMBL" id="PIT87461.1"/>
    </source>
</evidence>